<evidence type="ECO:0000313" key="3">
    <source>
        <dbReference type="Proteomes" id="UP001415857"/>
    </source>
</evidence>
<sequence>MKTAEETKIDLSIPHDIVSDILTRLPRQIPLPIQRRIGDGPPHFPTDIGVCVDGTIYCKGWTSMANPRVPCGGLINEEDSALIRYDKLFALVDYQRLKDGNSMELCVLEDLHKEVWVKKSIVLPYTWWDIIEDRDFYLAGTIRTDYDLRFGQPFCNISATDHVESILSLSDLNY</sequence>
<dbReference type="AlphaFoldDB" id="A0AAP0WQS3"/>
<dbReference type="EMBL" id="JBBPBK010000010">
    <property type="protein sequence ID" value="KAK9276712.1"/>
    <property type="molecule type" value="Genomic_DNA"/>
</dbReference>
<evidence type="ECO:0000259" key="1">
    <source>
        <dbReference type="Pfam" id="PF08268"/>
    </source>
</evidence>
<dbReference type="Pfam" id="PF08268">
    <property type="entry name" value="FBA_3"/>
    <property type="match status" value="1"/>
</dbReference>
<organism evidence="2 3">
    <name type="scientific">Liquidambar formosana</name>
    <name type="common">Formosan gum</name>
    <dbReference type="NCBI Taxonomy" id="63359"/>
    <lineage>
        <taxon>Eukaryota</taxon>
        <taxon>Viridiplantae</taxon>
        <taxon>Streptophyta</taxon>
        <taxon>Embryophyta</taxon>
        <taxon>Tracheophyta</taxon>
        <taxon>Spermatophyta</taxon>
        <taxon>Magnoliopsida</taxon>
        <taxon>eudicotyledons</taxon>
        <taxon>Gunneridae</taxon>
        <taxon>Pentapetalae</taxon>
        <taxon>Saxifragales</taxon>
        <taxon>Altingiaceae</taxon>
        <taxon>Liquidambar</taxon>
    </lineage>
</organism>
<accession>A0AAP0WQS3</accession>
<feature type="domain" description="F-box associated beta-propeller type 3" evidence="1">
    <location>
        <begin position="78"/>
        <end position="144"/>
    </location>
</feature>
<comment type="caution">
    <text evidence="2">The sequence shown here is derived from an EMBL/GenBank/DDBJ whole genome shotgun (WGS) entry which is preliminary data.</text>
</comment>
<proteinExistence type="predicted"/>
<dbReference type="InterPro" id="IPR013187">
    <property type="entry name" value="F-box-assoc_dom_typ3"/>
</dbReference>
<protein>
    <recommendedName>
        <fullName evidence="1">F-box associated beta-propeller type 3 domain-containing protein</fullName>
    </recommendedName>
</protein>
<dbReference type="Proteomes" id="UP001415857">
    <property type="component" value="Unassembled WGS sequence"/>
</dbReference>
<reference evidence="2 3" key="1">
    <citation type="journal article" date="2024" name="Plant J.">
        <title>Genome sequences and population genomics reveal climatic adaptation and genomic divergence between two closely related sweetgum species.</title>
        <authorList>
            <person name="Xu W.Q."/>
            <person name="Ren C.Q."/>
            <person name="Zhang X.Y."/>
            <person name="Comes H.P."/>
            <person name="Liu X.H."/>
            <person name="Li Y.G."/>
            <person name="Kettle C.J."/>
            <person name="Jalonen R."/>
            <person name="Gaisberger H."/>
            <person name="Ma Y.Z."/>
            <person name="Qiu Y.X."/>
        </authorList>
    </citation>
    <scope>NUCLEOTIDE SEQUENCE [LARGE SCALE GENOMIC DNA]</scope>
    <source>
        <strain evidence="2">Hangzhou</strain>
    </source>
</reference>
<evidence type="ECO:0000313" key="2">
    <source>
        <dbReference type="EMBL" id="KAK9276712.1"/>
    </source>
</evidence>
<keyword evidence="3" id="KW-1185">Reference proteome</keyword>
<name>A0AAP0WQS3_LIQFO</name>
<gene>
    <name evidence="2" type="ORF">L1049_006248</name>
</gene>